<gene>
    <name evidence="2" type="ORF">CV102_17695</name>
</gene>
<keyword evidence="3" id="KW-1185">Reference proteome</keyword>
<dbReference type="Proteomes" id="UP000766904">
    <property type="component" value="Unassembled WGS sequence"/>
</dbReference>
<proteinExistence type="predicted"/>
<feature type="region of interest" description="Disordered" evidence="1">
    <location>
        <begin position="93"/>
        <end position="115"/>
    </location>
</feature>
<feature type="compositionally biased region" description="Basic and acidic residues" evidence="1">
    <location>
        <begin position="106"/>
        <end position="115"/>
    </location>
</feature>
<evidence type="ECO:0000256" key="1">
    <source>
        <dbReference type="SAM" id="MobiDB-lite"/>
    </source>
</evidence>
<evidence type="ECO:0000313" key="3">
    <source>
        <dbReference type="Proteomes" id="UP000766904"/>
    </source>
</evidence>
<name>A0A8J8Q483_9EURY</name>
<protein>
    <submittedName>
        <fullName evidence="2">Uncharacterized protein</fullName>
    </submittedName>
</protein>
<sequence>MSGHPLQRIQLLLLAIKPTCVSDPFARRLELVLEVCLSWTYGYSKDVVPLLKIRRDKFDPDAVNAYFLAEVVDERTVRLIGYITPEMVPEVAEEVEEGETYQEDDPDRRFSSRDDNYVVEPDSLQAVWRRE</sequence>
<evidence type="ECO:0000313" key="2">
    <source>
        <dbReference type="EMBL" id="TYL37439.1"/>
    </source>
</evidence>
<dbReference type="EMBL" id="PHNJ01000010">
    <property type="protein sequence ID" value="TYL37439.1"/>
    <property type="molecule type" value="Genomic_DNA"/>
</dbReference>
<dbReference type="AlphaFoldDB" id="A0A8J8Q483"/>
<feature type="compositionally biased region" description="Acidic residues" evidence="1">
    <location>
        <begin position="93"/>
        <end position="105"/>
    </location>
</feature>
<organism evidence="2 3">
    <name type="scientific">Natronococcus pandeyae</name>
    <dbReference type="NCBI Taxonomy" id="2055836"/>
    <lineage>
        <taxon>Archaea</taxon>
        <taxon>Methanobacteriati</taxon>
        <taxon>Methanobacteriota</taxon>
        <taxon>Stenosarchaea group</taxon>
        <taxon>Halobacteria</taxon>
        <taxon>Halobacteriales</taxon>
        <taxon>Natrialbaceae</taxon>
        <taxon>Natronococcus</taxon>
    </lineage>
</organism>
<reference evidence="2" key="1">
    <citation type="submission" date="2017-11" db="EMBL/GenBank/DDBJ databases">
        <authorList>
            <person name="Kajale S.C."/>
            <person name="Sharma A."/>
        </authorList>
    </citation>
    <scope>NUCLEOTIDE SEQUENCE</scope>
    <source>
        <strain evidence="2">LS1_42</strain>
    </source>
</reference>
<accession>A0A8J8Q483</accession>
<comment type="caution">
    <text evidence="2">The sequence shown here is derived from an EMBL/GenBank/DDBJ whole genome shotgun (WGS) entry which is preliminary data.</text>
</comment>